<dbReference type="GO" id="GO:0033540">
    <property type="term" value="P:fatty acid beta-oxidation using acyl-CoA oxidase"/>
    <property type="evidence" value="ECO:0007669"/>
    <property type="project" value="TreeGrafter"/>
</dbReference>
<comment type="catalytic activity">
    <reaction evidence="1">
        <text>a 2,3-saturated acyl-CoA + O2 = a (2E)-enoyl-CoA + H2O2</text>
        <dbReference type="Rhea" id="RHEA:38959"/>
        <dbReference type="ChEBI" id="CHEBI:15379"/>
        <dbReference type="ChEBI" id="CHEBI:16240"/>
        <dbReference type="ChEBI" id="CHEBI:58856"/>
        <dbReference type="ChEBI" id="CHEBI:65111"/>
        <dbReference type="EC" id="1.3.3.6"/>
    </reaction>
</comment>
<gene>
    <name evidence="19" type="ORF">CPELLU_LOCUS6859</name>
</gene>
<dbReference type="InterPro" id="IPR036250">
    <property type="entry name" value="AcylCo_DH-like_C"/>
</dbReference>
<dbReference type="InterPro" id="IPR055060">
    <property type="entry name" value="ACOX_C_alpha1"/>
</dbReference>
<feature type="domain" description="Acyl-CoA oxidase C-alpha1" evidence="18">
    <location>
        <begin position="270"/>
        <end position="430"/>
    </location>
</feature>
<dbReference type="Pfam" id="PF14749">
    <property type="entry name" value="Acyl-CoA_ox_N"/>
    <property type="match status" value="1"/>
</dbReference>
<feature type="domain" description="Acyl-CoA oxidase C-terminal" evidence="15">
    <location>
        <begin position="481"/>
        <end position="661"/>
    </location>
</feature>
<evidence type="ECO:0000256" key="10">
    <source>
        <dbReference type="ARBA" id="ARBA00023098"/>
    </source>
</evidence>
<dbReference type="GO" id="GO:0003997">
    <property type="term" value="F:acyl-CoA oxidase activity"/>
    <property type="evidence" value="ECO:0007669"/>
    <property type="project" value="UniProtKB-EC"/>
</dbReference>
<dbReference type="Gene3D" id="2.40.110.10">
    <property type="entry name" value="Butyryl-CoA Dehydrogenase, subunit A, domain 2"/>
    <property type="match status" value="1"/>
</dbReference>
<dbReference type="GO" id="GO:0055088">
    <property type="term" value="P:lipid homeostasis"/>
    <property type="evidence" value="ECO:0007669"/>
    <property type="project" value="TreeGrafter"/>
</dbReference>
<dbReference type="InterPro" id="IPR002655">
    <property type="entry name" value="Acyl-CoA_oxidase_C"/>
</dbReference>
<evidence type="ECO:0000256" key="4">
    <source>
        <dbReference type="ARBA" id="ARBA00004846"/>
    </source>
</evidence>
<dbReference type="PANTHER" id="PTHR10909">
    <property type="entry name" value="ELECTRON TRANSPORT OXIDOREDUCTASE"/>
    <property type="match status" value="1"/>
</dbReference>
<evidence type="ECO:0000256" key="9">
    <source>
        <dbReference type="ARBA" id="ARBA00023002"/>
    </source>
</evidence>
<keyword evidence="8" id="KW-0276">Fatty acid metabolism</keyword>
<comment type="pathway">
    <text evidence="4">Lipid metabolism; peroxisomal fatty acid beta-oxidation.</text>
</comment>
<dbReference type="Pfam" id="PF02770">
    <property type="entry name" value="Acyl-CoA_dh_M"/>
    <property type="match status" value="1"/>
</dbReference>
<keyword evidence="6 12" id="KW-0285">Flavoprotein</keyword>
<reference evidence="19" key="1">
    <citation type="submission" date="2021-06" db="EMBL/GenBank/DDBJ databases">
        <authorList>
            <person name="Kallberg Y."/>
            <person name="Tangrot J."/>
            <person name="Rosling A."/>
        </authorList>
    </citation>
    <scope>NUCLEOTIDE SEQUENCE</scope>
    <source>
        <strain evidence="19">FL966</strain>
    </source>
</reference>
<evidence type="ECO:0000313" key="20">
    <source>
        <dbReference type="Proteomes" id="UP000789759"/>
    </source>
</evidence>
<evidence type="ECO:0000256" key="6">
    <source>
        <dbReference type="ARBA" id="ARBA00022630"/>
    </source>
</evidence>
<feature type="domain" description="Acyl-coenzyme A oxidase N-terminal" evidence="17">
    <location>
        <begin position="32"/>
        <end position="146"/>
    </location>
</feature>
<accession>A0A9N9GF66</accession>
<keyword evidence="7 12" id="KW-0274">FAD</keyword>
<protein>
    <recommendedName>
        <fullName evidence="12">Acyl-coenzyme A oxidase</fullName>
    </recommendedName>
</protein>
<sequence>MTSYIKIPSHLTPSDPQGSESLAIERSKATFDVKELTLALYGADELSRRNKVLKVLESDPTFDKSNIYYMGRTELYEYALKRDKKIVKLFVTNKWSPEEYQIALRFLDLPGPYQVHRSMFIPTIMGQGTEEQKRKFLKPAIRHEIIGCYAQTELGHGSNVQGLETTATYIPETDEFVLHSPHLTSAKWWAGGLGRAANHAIVMARLITNGKDKGPHPFIVQIRDLTTHEPLPGIIIGDIGPKFGYNSIDNGFMLFDHVRIPRSNMFSKFSQVTKGAGFALARAATIAVRYSAVRRQFVDKENPKTLSNGRIVETPVLDYTMQQYRLFSVIAQAYAVYFTGEITFNLYKKYVEQSSSGDFSLLAHLHASTSGLKSLTTAMAVDSIEDCRRSCGGHGYSDFSGFTMFYQNYLPNTTWEGDNYLLTQQTARYLFKTYREVIHSKQQNKIFTLQSNTNPTIYYMSQYLSNPNQKCTITSPSDFMNPEVQLAIYGYRAAHLIAQAVDQIDNHQRSWNSMLVEISRISRAHCQYILVQNFILTLHPQSSDSINEKRRILHNSPSLKKVLTSVCNLFALHTIEKDLSEFLESEYLSPKQAGMLRVQVSELINEIRPNAVALVDAFDLPDYLLHSALGRYDGKVYETMIDWASKEPLNGITFDSSPYSEDLFKKKVKSKI</sequence>
<dbReference type="InterPro" id="IPR046373">
    <property type="entry name" value="Acyl-CoA_Oxase/DH_mid-dom_sf"/>
</dbReference>
<evidence type="ECO:0000259" key="17">
    <source>
        <dbReference type="Pfam" id="PF14749"/>
    </source>
</evidence>
<comment type="caution">
    <text evidence="19">The sequence shown here is derived from an EMBL/GenBank/DDBJ whole genome shotgun (WGS) entry which is preliminary data.</text>
</comment>
<comment type="cofactor">
    <cofactor evidence="2">
        <name>FAD</name>
        <dbReference type="ChEBI" id="CHEBI:57692"/>
    </cofactor>
</comment>
<keyword evidence="11" id="KW-0576">Peroxisome</keyword>
<keyword evidence="20" id="KW-1185">Reference proteome</keyword>
<keyword evidence="10" id="KW-0443">Lipid metabolism</keyword>
<evidence type="ECO:0000256" key="5">
    <source>
        <dbReference type="ARBA" id="ARBA00006288"/>
    </source>
</evidence>
<dbReference type="GO" id="GO:0005777">
    <property type="term" value="C:peroxisome"/>
    <property type="evidence" value="ECO:0007669"/>
    <property type="project" value="UniProtKB-SubCell"/>
</dbReference>
<keyword evidence="9" id="KW-0560">Oxidoreductase</keyword>
<evidence type="ECO:0000256" key="14">
    <source>
        <dbReference type="PIRSR" id="PIRSR000168-2"/>
    </source>
</evidence>
<dbReference type="EMBL" id="CAJVQA010004395">
    <property type="protein sequence ID" value="CAG8598095.1"/>
    <property type="molecule type" value="Genomic_DNA"/>
</dbReference>
<dbReference type="FunFam" id="1.20.140.10:FF:000013">
    <property type="entry name" value="Acyl-coenzyme A oxidase"/>
    <property type="match status" value="1"/>
</dbReference>
<feature type="domain" description="Acyl-CoA oxidase/dehydrogenase middle" evidence="16">
    <location>
        <begin position="148"/>
        <end position="258"/>
    </location>
</feature>
<evidence type="ECO:0000256" key="7">
    <source>
        <dbReference type="ARBA" id="ARBA00022827"/>
    </source>
</evidence>
<evidence type="ECO:0000256" key="3">
    <source>
        <dbReference type="ARBA" id="ARBA00004275"/>
    </source>
</evidence>
<evidence type="ECO:0000256" key="13">
    <source>
        <dbReference type="PIRSR" id="PIRSR000168-1"/>
    </source>
</evidence>
<dbReference type="PIRSF" id="PIRSF000168">
    <property type="entry name" value="Acyl-CoA_oxidase"/>
    <property type="match status" value="1"/>
</dbReference>
<dbReference type="FunFam" id="1.10.540.10:FF:000006">
    <property type="entry name" value="Acyl-coenzyme A oxidase"/>
    <property type="match status" value="1"/>
</dbReference>
<dbReference type="InterPro" id="IPR012258">
    <property type="entry name" value="Acyl-CoA_oxidase"/>
</dbReference>
<evidence type="ECO:0000256" key="8">
    <source>
        <dbReference type="ARBA" id="ARBA00022832"/>
    </source>
</evidence>
<dbReference type="Pfam" id="PF22924">
    <property type="entry name" value="ACOX_C_alpha1"/>
    <property type="match status" value="1"/>
</dbReference>
<feature type="active site" description="Proton acceptor" evidence="13">
    <location>
        <position position="416"/>
    </location>
</feature>
<feature type="binding site" evidence="14">
    <location>
        <position position="152"/>
    </location>
    <ligand>
        <name>FAD</name>
        <dbReference type="ChEBI" id="CHEBI:57692"/>
    </ligand>
</feature>
<dbReference type="SUPFAM" id="SSF56645">
    <property type="entry name" value="Acyl-CoA dehydrogenase NM domain-like"/>
    <property type="match status" value="1"/>
</dbReference>
<evidence type="ECO:0000259" key="16">
    <source>
        <dbReference type="Pfam" id="PF02770"/>
    </source>
</evidence>
<evidence type="ECO:0000256" key="12">
    <source>
        <dbReference type="PIRNR" id="PIRNR000168"/>
    </source>
</evidence>
<evidence type="ECO:0000259" key="15">
    <source>
        <dbReference type="Pfam" id="PF01756"/>
    </source>
</evidence>
<evidence type="ECO:0000256" key="1">
    <source>
        <dbReference type="ARBA" id="ARBA00001201"/>
    </source>
</evidence>
<comment type="similarity">
    <text evidence="5 12">Belongs to the acyl-CoA oxidase family.</text>
</comment>
<dbReference type="FunFam" id="2.40.110.10:FF:000003">
    <property type="entry name" value="Acyl-coenzyme A oxidase"/>
    <property type="match status" value="1"/>
</dbReference>
<name>A0A9N9GF66_9GLOM</name>
<dbReference type="PANTHER" id="PTHR10909:SF250">
    <property type="entry name" value="PEROXISOMAL ACYL-COENZYME A OXIDASE 1"/>
    <property type="match status" value="1"/>
</dbReference>
<feature type="binding site" evidence="14">
    <location>
        <position position="191"/>
    </location>
    <ligand>
        <name>FAD</name>
        <dbReference type="ChEBI" id="CHEBI:57692"/>
    </ligand>
</feature>
<dbReference type="SUPFAM" id="SSF47203">
    <property type="entry name" value="Acyl-CoA dehydrogenase C-terminal domain-like"/>
    <property type="match status" value="2"/>
</dbReference>
<dbReference type="OrthoDB" id="538336at2759"/>
<dbReference type="AlphaFoldDB" id="A0A9N9GF66"/>
<dbReference type="InterPro" id="IPR029320">
    <property type="entry name" value="Acyl-CoA_ox_N"/>
</dbReference>
<dbReference type="Gene3D" id="1.10.540.10">
    <property type="entry name" value="Acyl-CoA dehydrogenase/oxidase, N-terminal domain"/>
    <property type="match status" value="1"/>
</dbReference>
<evidence type="ECO:0000259" key="18">
    <source>
        <dbReference type="Pfam" id="PF22924"/>
    </source>
</evidence>
<dbReference type="InterPro" id="IPR009100">
    <property type="entry name" value="AcylCoA_DH/oxidase_NM_dom_sf"/>
</dbReference>
<evidence type="ECO:0000256" key="11">
    <source>
        <dbReference type="ARBA" id="ARBA00023140"/>
    </source>
</evidence>
<dbReference type="GO" id="GO:0071949">
    <property type="term" value="F:FAD binding"/>
    <property type="evidence" value="ECO:0007669"/>
    <property type="project" value="InterPro"/>
</dbReference>
<organism evidence="19 20">
    <name type="scientific">Cetraspora pellucida</name>
    <dbReference type="NCBI Taxonomy" id="1433469"/>
    <lineage>
        <taxon>Eukaryota</taxon>
        <taxon>Fungi</taxon>
        <taxon>Fungi incertae sedis</taxon>
        <taxon>Mucoromycota</taxon>
        <taxon>Glomeromycotina</taxon>
        <taxon>Glomeromycetes</taxon>
        <taxon>Diversisporales</taxon>
        <taxon>Gigasporaceae</taxon>
        <taxon>Cetraspora</taxon>
    </lineage>
</organism>
<dbReference type="InterPro" id="IPR006091">
    <property type="entry name" value="Acyl-CoA_Oxase/DH_mid-dom"/>
</dbReference>
<evidence type="ECO:0000256" key="2">
    <source>
        <dbReference type="ARBA" id="ARBA00001974"/>
    </source>
</evidence>
<dbReference type="Proteomes" id="UP000789759">
    <property type="component" value="Unassembled WGS sequence"/>
</dbReference>
<evidence type="ECO:0000313" key="19">
    <source>
        <dbReference type="EMBL" id="CAG8598095.1"/>
    </source>
</evidence>
<dbReference type="GO" id="GO:0005504">
    <property type="term" value="F:fatty acid binding"/>
    <property type="evidence" value="ECO:0007669"/>
    <property type="project" value="TreeGrafter"/>
</dbReference>
<dbReference type="Pfam" id="PF01756">
    <property type="entry name" value="ACOX"/>
    <property type="match status" value="1"/>
</dbReference>
<proteinExistence type="inferred from homology"/>
<dbReference type="Gene3D" id="1.20.140.10">
    <property type="entry name" value="Butyryl-CoA Dehydrogenase, subunit A, domain 3"/>
    <property type="match status" value="2"/>
</dbReference>
<comment type="subcellular location">
    <subcellularLocation>
        <location evidence="3">Peroxisome</location>
    </subcellularLocation>
</comment>
<dbReference type="InterPro" id="IPR037069">
    <property type="entry name" value="AcylCoA_DH/ox_N_sf"/>
</dbReference>
<dbReference type="FunFam" id="1.20.140.10:FF:000015">
    <property type="entry name" value="Acyl-coenzyme A oxidase"/>
    <property type="match status" value="1"/>
</dbReference>